<gene>
    <name evidence="3" type="ORF">FisN_17Hh143</name>
</gene>
<keyword evidence="1" id="KW-0472">Membrane</keyword>
<proteinExistence type="predicted"/>
<accession>A0A1Z5JHG9</accession>
<feature type="chain" id="PRO_5012825807" evidence="2">
    <location>
        <begin position="21"/>
        <end position="222"/>
    </location>
</feature>
<organism evidence="3 4">
    <name type="scientific">Fistulifera solaris</name>
    <name type="common">Oleaginous diatom</name>
    <dbReference type="NCBI Taxonomy" id="1519565"/>
    <lineage>
        <taxon>Eukaryota</taxon>
        <taxon>Sar</taxon>
        <taxon>Stramenopiles</taxon>
        <taxon>Ochrophyta</taxon>
        <taxon>Bacillariophyta</taxon>
        <taxon>Bacillariophyceae</taxon>
        <taxon>Bacillariophycidae</taxon>
        <taxon>Naviculales</taxon>
        <taxon>Naviculaceae</taxon>
        <taxon>Fistulifera</taxon>
    </lineage>
</organism>
<sequence length="222" mass="23946">MLHFRASAVAIFLLIEKGSSFLSPSTRKTIHFQKTHIGAHDIASTGVRMNSLLLASEEGESSLSDMLADAVKLTQDTNTVELGNQANLQISSDLIVPFVGGVGIVVLGVILSSLVSGTQSKGKATPVSGSKAAAKQAPVELNPVSEASFTEKACDLSIPYDAAARLAYKNMLRQQGKTPQFFFSDIVIDEAKFAQFKVTYEEEAVKQVMQKKQARERELALK</sequence>
<keyword evidence="4" id="KW-1185">Reference proteome</keyword>
<dbReference type="EMBL" id="BDSP01000061">
    <property type="protein sequence ID" value="GAX13211.1"/>
    <property type="molecule type" value="Genomic_DNA"/>
</dbReference>
<evidence type="ECO:0000256" key="1">
    <source>
        <dbReference type="SAM" id="Phobius"/>
    </source>
</evidence>
<feature type="signal peptide" evidence="2">
    <location>
        <begin position="1"/>
        <end position="20"/>
    </location>
</feature>
<keyword evidence="2" id="KW-0732">Signal</keyword>
<comment type="caution">
    <text evidence="3">The sequence shown here is derived from an EMBL/GenBank/DDBJ whole genome shotgun (WGS) entry which is preliminary data.</text>
</comment>
<dbReference type="InParanoid" id="A0A1Z5JHG9"/>
<keyword evidence="1" id="KW-0812">Transmembrane</keyword>
<feature type="transmembrane region" description="Helical" evidence="1">
    <location>
        <begin position="94"/>
        <end position="115"/>
    </location>
</feature>
<keyword evidence="1" id="KW-1133">Transmembrane helix</keyword>
<name>A0A1Z5JHG9_FISSO</name>
<protein>
    <submittedName>
        <fullName evidence="3">Uncharacterized protein</fullName>
    </submittedName>
</protein>
<evidence type="ECO:0000313" key="3">
    <source>
        <dbReference type="EMBL" id="GAX13211.1"/>
    </source>
</evidence>
<dbReference type="AlphaFoldDB" id="A0A1Z5JHG9"/>
<evidence type="ECO:0000313" key="4">
    <source>
        <dbReference type="Proteomes" id="UP000198406"/>
    </source>
</evidence>
<evidence type="ECO:0000256" key="2">
    <source>
        <dbReference type="SAM" id="SignalP"/>
    </source>
</evidence>
<dbReference type="Proteomes" id="UP000198406">
    <property type="component" value="Unassembled WGS sequence"/>
</dbReference>
<reference evidence="3 4" key="1">
    <citation type="journal article" date="2015" name="Plant Cell">
        <title>Oil accumulation by the oleaginous diatom Fistulifera solaris as revealed by the genome and transcriptome.</title>
        <authorList>
            <person name="Tanaka T."/>
            <person name="Maeda Y."/>
            <person name="Veluchamy A."/>
            <person name="Tanaka M."/>
            <person name="Abida H."/>
            <person name="Marechal E."/>
            <person name="Bowler C."/>
            <person name="Muto M."/>
            <person name="Sunaga Y."/>
            <person name="Tanaka M."/>
            <person name="Yoshino T."/>
            <person name="Taniguchi T."/>
            <person name="Fukuda Y."/>
            <person name="Nemoto M."/>
            <person name="Matsumoto M."/>
            <person name="Wong P.S."/>
            <person name="Aburatani S."/>
            <person name="Fujibuchi W."/>
        </authorList>
    </citation>
    <scope>NUCLEOTIDE SEQUENCE [LARGE SCALE GENOMIC DNA]</scope>
    <source>
        <strain evidence="3 4">JPCC DA0580</strain>
    </source>
</reference>